<proteinExistence type="inferred from homology"/>
<evidence type="ECO:0000313" key="9">
    <source>
        <dbReference type="EMBL" id="KAK0322366.1"/>
    </source>
</evidence>
<dbReference type="AlphaFoldDB" id="A0AAN6JAG8"/>
<evidence type="ECO:0000256" key="6">
    <source>
        <dbReference type="ARBA" id="ARBA00023242"/>
    </source>
</evidence>
<evidence type="ECO:0000256" key="4">
    <source>
        <dbReference type="ARBA" id="ARBA00023125"/>
    </source>
</evidence>
<dbReference type="SUPFAM" id="SSF54447">
    <property type="entry name" value="ssDNA-binding transcriptional regulator domain"/>
    <property type="match status" value="1"/>
</dbReference>
<dbReference type="InterPro" id="IPR009044">
    <property type="entry name" value="ssDNA-bd_transcriptional_reg"/>
</dbReference>
<sequence>MLSHPPTCTIDNASFAPHHLPPLRSHLKHAETSTGTVQNDDGFVEDAPQSKKAKSAGANEGKKATTNTQIQIDDEGNEYWELSDTRRVGVSTYKGMTLISIREYYEKDGKSLPGRKGISLSVDQYTALLSVLPRLENLLHGRGIEVPRPQYHGPAATNMLPEEEAEEAEEVAEEEQDVKPSKRKLDKKFTKANHETTSDEDEG</sequence>
<keyword evidence="4" id="KW-0238">DNA-binding</keyword>
<feature type="region of interest" description="Disordered" evidence="7">
    <location>
        <begin position="30"/>
        <end position="67"/>
    </location>
</feature>
<keyword evidence="6" id="KW-0539">Nucleus</keyword>
<dbReference type="GO" id="GO:0003713">
    <property type="term" value="F:transcription coactivator activity"/>
    <property type="evidence" value="ECO:0007669"/>
    <property type="project" value="InterPro"/>
</dbReference>
<evidence type="ECO:0000256" key="1">
    <source>
        <dbReference type="ARBA" id="ARBA00004123"/>
    </source>
</evidence>
<feature type="compositionally biased region" description="Acidic residues" evidence="7">
    <location>
        <begin position="161"/>
        <end position="176"/>
    </location>
</feature>
<comment type="similarity">
    <text evidence="2">Belongs to the transcriptional coactivator PC4 family.</text>
</comment>
<gene>
    <name evidence="9" type="ORF">LTR82_006819</name>
</gene>
<evidence type="ECO:0000256" key="3">
    <source>
        <dbReference type="ARBA" id="ARBA00023015"/>
    </source>
</evidence>
<dbReference type="GO" id="GO:0003677">
    <property type="term" value="F:DNA binding"/>
    <property type="evidence" value="ECO:0007669"/>
    <property type="project" value="UniProtKB-KW"/>
</dbReference>
<dbReference type="Pfam" id="PF02229">
    <property type="entry name" value="PC4"/>
    <property type="match status" value="1"/>
</dbReference>
<dbReference type="GO" id="GO:0005634">
    <property type="term" value="C:nucleus"/>
    <property type="evidence" value="ECO:0007669"/>
    <property type="project" value="UniProtKB-SubCell"/>
</dbReference>
<dbReference type="PANTHER" id="PTHR13215">
    <property type="entry name" value="RNA POLYMERASE II TRANSCRIPTIONAL COACTIVATOR"/>
    <property type="match status" value="1"/>
</dbReference>
<keyword evidence="5" id="KW-0804">Transcription</keyword>
<evidence type="ECO:0000313" key="10">
    <source>
        <dbReference type="Proteomes" id="UP001168146"/>
    </source>
</evidence>
<dbReference type="GO" id="GO:0060261">
    <property type="term" value="P:positive regulation of transcription initiation by RNA polymerase II"/>
    <property type="evidence" value="ECO:0007669"/>
    <property type="project" value="InterPro"/>
</dbReference>
<dbReference type="EMBL" id="JASUXU010000017">
    <property type="protein sequence ID" value="KAK0322366.1"/>
    <property type="molecule type" value="Genomic_DNA"/>
</dbReference>
<feature type="compositionally biased region" description="Basic and acidic residues" evidence="7">
    <location>
        <begin position="187"/>
        <end position="197"/>
    </location>
</feature>
<evidence type="ECO:0000256" key="5">
    <source>
        <dbReference type="ARBA" id="ARBA00023163"/>
    </source>
</evidence>
<dbReference type="InterPro" id="IPR003173">
    <property type="entry name" value="PC4_C"/>
</dbReference>
<dbReference type="Gene3D" id="2.30.31.10">
    <property type="entry name" value="Transcriptional Coactivator Pc4, Chain A"/>
    <property type="match status" value="1"/>
</dbReference>
<feature type="region of interest" description="Disordered" evidence="7">
    <location>
        <begin position="149"/>
        <end position="203"/>
    </location>
</feature>
<reference evidence="9" key="1">
    <citation type="submission" date="2021-12" db="EMBL/GenBank/DDBJ databases">
        <title>Black yeast isolated from Biological Soil Crust.</title>
        <authorList>
            <person name="Kurbessoian T."/>
        </authorList>
    </citation>
    <scope>NUCLEOTIDE SEQUENCE</scope>
    <source>
        <strain evidence="9">CCFEE 5208</strain>
    </source>
</reference>
<evidence type="ECO:0000256" key="7">
    <source>
        <dbReference type="SAM" id="MobiDB-lite"/>
    </source>
</evidence>
<keyword evidence="3" id="KW-0805">Transcription regulation</keyword>
<comment type="caution">
    <text evidence="9">The sequence shown here is derived from an EMBL/GenBank/DDBJ whole genome shotgun (WGS) entry which is preliminary data.</text>
</comment>
<organism evidence="9 10">
    <name type="scientific">Friedmanniomyces endolithicus</name>
    <dbReference type="NCBI Taxonomy" id="329885"/>
    <lineage>
        <taxon>Eukaryota</taxon>
        <taxon>Fungi</taxon>
        <taxon>Dikarya</taxon>
        <taxon>Ascomycota</taxon>
        <taxon>Pezizomycotina</taxon>
        <taxon>Dothideomycetes</taxon>
        <taxon>Dothideomycetidae</taxon>
        <taxon>Mycosphaerellales</taxon>
        <taxon>Teratosphaeriaceae</taxon>
        <taxon>Friedmanniomyces</taxon>
    </lineage>
</organism>
<evidence type="ECO:0000259" key="8">
    <source>
        <dbReference type="Pfam" id="PF02229"/>
    </source>
</evidence>
<name>A0AAN6JAG8_9PEZI</name>
<evidence type="ECO:0000256" key="2">
    <source>
        <dbReference type="ARBA" id="ARBA00009001"/>
    </source>
</evidence>
<comment type="subcellular location">
    <subcellularLocation>
        <location evidence="1">Nucleus</location>
    </subcellularLocation>
</comment>
<feature type="domain" description="Transcriptional coactivator p15 (PC4) C-terminal" evidence="8">
    <location>
        <begin position="80"/>
        <end position="130"/>
    </location>
</feature>
<dbReference type="Proteomes" id="UP001168146">
    <property type="component" value="Unassembled WGS sequence"/>
</dbReference>
<accession>A0AAN6JAG8</accession>
<dbReference type="InterPro" id="IPR045125">
    <property type="entry name" value="Sub1/Tcp4-like"/>
</dbReference>
<protein>
    <recommendedName>
        <fullName evidence="8">Transcriptional coactivator p15 (PC4) C-terminal domain-containing protein</fullName>
    </recommendedName>
</protein>